<dbReference type="RefSeq" id="WP_119101727.1">
    <property type="nucleotide sequence ID" value="NZ_QXMJ01000132.1"/>
</dbReference>
<dbReference type="EMBL" id="VCHX02000132">
    <property type="protein sequence ID" value="TPQ20662.1"/>
    <property type="molecule type" value="Genomic_DNA"/>
</dbReference>
<organism evidence="2 3">
    <name type="scientific">Streptomyces sporangiiformans</name>
    <dbReference type="NCBI Taxonomy" id="2315329"/>
    <lineage>
        <taxon>Bacteria</taxon>
        <taxon>Bacillati</taxon>
        <taxon>Actinomycetota</taxon>
        <taxon>Actinomycetes</taxon>
        <taxon>Kitasatosporales</taxon>
        <taxon>Streptomycetaceae</taxon>
        <taxon>Streptomyces</taxon>
    </lineage>
</organism>
<proteinExistence type="predicted"/>
<dbReference type="AlphaFoldDB" id="A0A505DDQ8"/>
<name>A0A505DDQ8_9ACTN</name>
<reference evidence="2 3" key="1">
    <citation type="submission" date="2019-06" db="EMBL/GenBank/DDBJ databases">
        <title>Streptomyces sporangiiformans sp. nov., a novel actinomycete isolated from soil in Mount Song.</title>
        <authorList>
            <person name="Han L."/>
        </authorList>
    </citation>
    <scope>NUCLEOTIDE SEQUENCE [LARGE SCALE GENOMIC DNA]</scope>
    <source>
        <strain evidence="2 3">NEAU-SSA 1</strain>
    </source>
</reference>
<dbReference type="Pfam" id="PF12770">
    <property type="entry name" value="CHAT"/>
    <property type="match status" value="1"/>
</dbReference>
<evidence type="ECO:0000313" key="2">
    <source>
        <dbReference type="EMBL" id="TPQ20662.1"/>
    </source>
</evidence>
<dbReference type="InterPro" id="IPR024983">
    <property type="entry name" value="CHAT_dom"/>
</dbReference>
<protein>
    <submittedName>
        <fullName evidence="2">CHAT domain-containing protein</fullName>
    </submittedName>
</protein>
<sequence length="423" mass="46330">MNEARSPDVSVKVLTTSEATRLKFTAPGRPEIKPVRATLVGSDALLRVRQELDRGLTRLKDELTAFAVEDKDLNQVFQSLHGLGRTLLFILFGAQQTVLKDLQKFWNKALPFGMNPELPPPLVECVGGKDGFLPLEFLPLFRMFPGPPVESPGDFTTACRTLVGFSCVVRRAMLPAPVRGGTALHTGPDGRVPARYLYYEHLEGAVEELAWFADAGGTHIDLEGPYPDGADNALGLAEQIFDPRLLLNGARRELPDQVQHFACHCYTRSDNTLDAEIELSGAGHHSRTTLRALGADLVALGASQDKRTFDLPLVMMNACGSGRMRAPGAPSFPHLFLTNGNRGFIGTETEIPDDVAAAFSRALYERFLVRRIPLGRALLESRRHLLHTLRNPLGLTYAAYADPCLHVRPTPEEPPHAAATAHP</sequence>
<keyword evidence="3" id="KW-1185">Reference proteome</keyword>
<dbReference type="Proteomes" id="UP000317378">
    <property type="component" value="Unassembled WGS sequence"/>
</dbReference>
<feature type="domain" description="CHAT" evidence="1">
    <location>
        <begin position="258"/>
        <end position="390"/>
    </location>
</feature>
<dbReference type="OrthoDB" id="3338105at2"/>
<gene>
    <name evidence="2" type="ORF">FGD71_019385</name>
</gene>
<evidence type="ECO:0000259" key="1">
    <source>
        <dbReference type="Pfam" id="PF12770"/>
    </source>
</evidence>
<comment type="caution">
    <text evidence="2">The sequence shown here is derived from an EMBL/GenBank/DDBJ whole genome shotgun (WGS) entry which is preliminary data.</text>
</comment>
<evidence type="ECO:0000313" key="3">
    <source>
        <dbReference type="Proteomes" id="UP000317378"/>
    </source>
</evidence>
<accession>A0A505DDQ8</accession>